<gene>
    <name evidence="13" type="ORF">BaRGS_00032849</name>
</gene>
<evidence type="ECO:0000256" key="4">
    <source>
        <dbReference type="ARBA" id="ARBA00022729"/>
    </source>
</evidence>
<keyword evidence="14" id="KW-1185">Reference proteome</keyword>
<evidence type="ECO:0000256" key="7">
    <source>
        <dbReference type="ARBA" id="ARBA00040944"/>
    </source>
</evidence>
<dbReference type="Proteomes" id="UP001519460">
    <property type="component" value="Unassembled WGS sequence"/>
</dbReference>
<dbReference type="EC" id="2.4.1.255" evidence="1"/>
<keyword evidence="4" id="KW-0732">Signal</keyword>
<dbReference type="PANTHER" id="PTHR20961">
    <property type="entry name" value="GLYCOSYLTRANSFERASE"/>
    <property type="match status" value="1"/>
</dbReference>
<evidence type="ECO:0000259" key="12">
    <source>
        <dbReference type="Pfam" id="PF04577"/>
    </source>
</evidence>
<name>A0ABD0JLX1_9CAEN</name>
<evidence type="ECO:0000256" key="5">
    <source>
        <dbReference type="ARBA" id="ARBA00022824"/>
    </source>
</evidence>
<feature type="compositionally biased region" description="Basic and acidic residues" evidence="11">
    <location>
        <begin position="74"/>
        <end position="97"/>
    </location>
</feature>
<evidence type="ECO:0000256" key="11">
    <source>
        <dbReference type="SAM" id="MobiDB-lite"/>
    </source>
</evidence>
<evidence type="ECO:0000256" key="10">
    <source>
        <dbReference type="ARBA" id="ARBA00049432"/>
    </source>
</evidence>
<evidence type="ECO:0000313" key="14">
    <source>
        <dbReference type="Proteomes" id="UP001519460"/>
    </source>
</evidence>
<keyword evidence="3" id="KW-0808">Transferase</keyword>
<evidence type="ECO:0000256" key="9">
    <source>
        <dbReference type="ARBA" id="ARBA00048317"/>
    </source>
</evidence>
<dbReference type="EMBL" id="JACVVK020000391">
    <property type="protein sequence ID" value="KAK7475881.1"/>
    <property type="molecule type" value="Genomic_DNA"/>
</dbReference>
<evidence type="ECO:0000256" key="6">
    <source>
        <dbReference type="ARBA" id="ARBA00023180"/>
    </source>
</evidence>
<evidence type="ECO:0000256" key="2">
    <source>
        <dbReference type="ARBA" id="ARBA00022676"/>
    </source>
</evidence>
<keyword evidence="2" id="KW-0328">Glycosyltransferase</keyword>
<dbReference type="AlphaFoldDB" id="A0ABD0JLX1"/>
<dbReference type="PANTHER" id="PTHR20961:SF148">
    <property type="entry name" value="EGF DOMAIN-SPECIFIC O-LINKED N-ACETYLGLUCOSAMINE TRANSFERASE"/>
    <property type="match status" value="1"/>
</dbReference>
<sequence>MKVLRVLMKVVWSPKIGLLIAAILLVVYLRISYSPAIESLTARFKSRAPEPSITNEGKRVFENPPSNKQPSFGEHSERNKDRPPDDKNATKSTSEGKKVSEKLISAFHSPIRCNETVRLDFMGLPDRTVELNRYPVCDWITKTERNPEHSFVVFGGEMAVVRDVTLNPANLQMGSRGGENITSVLKQNEGDEYFTFKPGALTIPCRQPPQFKFVVGIGNYRRHNHFNSWQASITCRSEGDNRFTNNSRNLDARGATLDPRGVVLDDSSDGGRGARGGIVPEKFVPGVTFAVTRYEYANVHHTLTDLYNTFLAMIMLRVNPRYSTVLLMDGHPWGKFDAPWATLFGGRNVYRAAHLPSQTTFEYMVWIPVGYHSPVWLVELPTISYLPELRYFFYKQYGVTPKEQAQCPTLNVLLVLRRDYLAHPRNPSATIQRKIANEAEVMDTLKAAGYVVQGVQLDLLPVGKQLEHVGQADIMLGMHGAGLTWSILLHDNAGLVEIAPQYFQKHSLCFKAISRWRGLHHIHWTNLNATNERANYHTYLPPDIVLRLVNQVKDKICNKNIVT</sequence>
<comment type="catalytic activity">
    <reaction evidence="10">
        <text>L-threonyl-[protein] + UDP-N-acetyl-alpha-D-glucosamine = 3-O-(N-acetyl-beta-D-glucosaminyl)-L-threonyl-[protein] + UDP + H(+)</text>
        <dbReference type="Rhea" id="RHEA:48908"/>
        <dbReference type="Rhea" id="RHEA-COMP:11060"/>
        <dbReference type="Rhea" id="RHEA-COMP:12252"/>
        <dbReference type="ChEBI" id="CHEBI:15378"/>
        <dbReference type="ChEBI" id="CHEBI:30013"/>
        <dbReference type="ChEBI" id="CHEBI:57705"/>
        <dbReference type="ChEBI" id="CHEBI:58223"/>
        <dbReference type="ChEBI" id="CHEBI:90840"/>
        <dbReference type="EC" id="2.4.1.255"/>
    </reaction>
</comment>
<dbReference type="InterPro" id="IPR007657">
    <property type="entry name" value="Glycosyltransferase_61"/>
</dbReference>
<keyword evidence="5" id="KW-0256">Endoplasmic reticulum</keyword>
<dbReference type="InterPro" id="IPR049625">
    <property type="entry name" value="Glyco_transf_61_cat"/>
</dbReference>
<comment type="catalytic activity">
    <reaction evidence="9">
        <text>L-seryl-[protein] + UDP-N-acetyl-alpha-D-glucosamine = 3-O-(N-acetyl-beta-D-glucosaminyl)-L-seryl-[protein] + UDP + H(+)</text>
        <dbReference type="Rhea" id="RHEA:48904"/>
        <dbReference type="Rhea" id="RHEA-COMP:9863"/>
        <dbReference type="Rhea" id="RHEA-COMP:12251"/>
        <dbReference type="ChEBI" id="CHEBI:15378"/>
        <dbReference type="ChEBI" id="CHEBI:29999"/>
        <dbReference type="ChEBI" id="CHEBI:57705"/>
        <dbReference type="ChEBI" id="CHEBI:58223"/>
        <dbReference type="ChEBI" id="CHEBI:90838"/>
        <dbReference type="EC" id="2.4.1.255"/>
    </reaction>
</comment>
<evidence type="ECO:0000256" key="3">
    <source>
        <dbReference type="ARBA" id="ARBA00022679"/>
    </source>
</evidence>
<dbReference type="GO" id="GO:0097363">
    <property type="term" value="F:protein O-acetylglucosaminyltransferase activity"/>
    <property type="evidence" value="ECO:0007669"/>
    <property type="project" value="UniProtKB-EC"/>
</dbReference>
<keyword evidence="6" id="KW-0325">Glycoprotein</keyword>
<protein>
    <recommendedName>
        <fullName evidence="7">EGF domain-specific O-linked N-acetylglucosamine transferase</fullName>
        <ecNumber evidence="1">2.4.1.255</ecNumber>
    </recommendedName>
    <alternativeName>
        <fullName evidence="8">Extracellular O-linked N-acetylglucosamine transferase</fullName>
    </alternativeName>
</protein>
<feature type="domain" description="Glycosyltransferase 61 catalytic" evidence="12">
    <location>
        <begin position="387"/>
        <end position="496"/>
    </location>
</feature>
<evidence type="ECO:0000313" key="13">
    <source>
        <dbReference type="EMBL" id="KAK7475881.1"/>
    </source>
</evidence>
<dbReference type="Pfam" id="PF04577">
    <property type="entry name" value="Glyco_transf_61"/>
    <property type="match status" value="1"/>
</dbReference>
<accession>A0ABD0JLX1</accession>
<organism evidence="13 14">
    <name type="scientific">Batillaria attramentaria</name>
    <dbReference type="NCBI Taxonomy" id="370345"/>
    <lineage>
        <taxon>Eukaryota</taxon>
        <taxon>Metazoa</taxon>
        <taxon>Spiralia</taxon>
        <taxon>Lophotrochozoa</taxon>
        <taxon>Mollusca</taxon>
        <taxon>Gastropoda</taxon>
        <taxon>Caenogastropoda</taxon>
        <taxon>Sorbeoconcha</taxon>
        <taxon>Cerithioidea</taxon>
        <taxon>Batillariidae</taxon>
        <taxon>Batillaria</taxon>
    </lineage>
</organism>
<evidence type="ECO:0000256" key="1">
    <source>
        <dbReference type="ARBA" id="ARBA00011970"/>
    </source>
</evidence>
<reference evidence="13 14" key="1">
    <citation type="journal article" date="2023" name="Sci. Data">
        <title>Genome assembly of the Korean intertidal mud-creeper Batillaria attramentaria.</title>
        <authorList>
            <person name="Patra A.K."/>
            <person name="Ho P.T."/>
            <person name="Jun S."/>
            <person name="Lee S.J."/>
            <person name="Kim Y."/>
            <person name="Won Y.J."/>
        </authorList>
    </citation>
    <scope>NUCLEOTIDE SEQUENCE [LARGE SCALE GENOMIC DNA]</scope>
    <source>
        <strain evidence="13">Wonlab-2016</strain>
    </source>
</reference>
<comment type="caution">
    <text evidence="13">The sequence shown here is derived from an EMBL/GenBank/DDBJ whole genome shotgun (WGS) entry which is preliminary data.</text>
</comment>
<proteinExistence type="predicted"/>
<evidence type="ECO:0000256" key="8">
    <source>
        <dbReference type="ARBA" id="ARBA00042574"/>
    </source>
</evidence>
<feature type="region of interest" description="Disordered" evidence="11">
    <location>
        <begin position="48"/>
        <end position="97"/>
    </location>
</feature>